<keyword evidence="6 14" id="KW-0436">Ligase</keyword>
<dbReference type="PRINTS" id="PR01046">
    <property type="entry name" value="TRNASYNTHPRO"/>
</dbReference>
<evidence type="ECO:0000256" key="10">
    <source>
        <dbReference type="ARBA" id="ARBA00023146"/>
    </source>
</evidence>
<dbReference type="Proteomes" id="UP000228996">
    <property type="component" value="Unassembled WGS sequence"/>
</dbReference>
<reference evidence="15" key="1">
    <citation type="submission" date="2017-09" db="EMBL/GenBank/DDBJ databases">
        <title>Depth-based differentiation of microbial function through sediment-hosted aquifers and enrichment of novel symbionts in the deep terrestrial subsurface.</title>
        <authorList>
            <person name="Probst A.J."/>
            <person name="Ladd B."/>
            <person name="Jarett J.K."/>
            <person name="Geller-Mcgrath D.E."/>
            <person name="Sieber C.M.K."/>
            <person name="Emerson J.B."/>
            <person name="Anantharaman K."/>
            <person name="Thomas B.C."/>
            <person name="Malmstrom R."/>
            <person name="Stieglmeier M."/>
            <person name="Klingl A."/>
            <person name="Woyke T."/>
            <person name="Ryan C.M."/>
            <person name="Banfield J.F."/>
        </authorList>
    </citation>
    <scope>NUCLEOTIDE SEQUENCE [LARGE SCALE GENOMIC DNA]</scope>
</reference>
<dbReference type="InterPro" id="IPR002314">
    <property type="entry name" value="aa-tRNA-synt_IIb"/>
</dbReference>
<dbReference type="InterPro" id="IPR033730">
    <property type="entry name" value="ProRS_core_prok"/>
</dbReference>
<dbReference type="InterPro" id="IPR004500">
    <property type="entry name" value="Pro-tRNA-synth_IIa_bac-type"/>
</dbReference>
<evidence type="ECO:0000259" key="13">
    <source>
        <dbReference type="PROSITE" id="PS50862"/>
    </source>
</evidence>
<dbReference type="CDD" id="cd00861">
    <property type="entry name" value="ProRS_anticodon_short"/>
    <property type="match status" value="1"/>
</dbReference>
<dbReference type="EC" id="6.1.1.15" evidence="3 12"/>
<evidence type="ECO:0000313" key="15">
    <source>
        <dbReference type="Proteomes" id="UP000228996"/>
    </source>
</evidence>
<evidence type="ECO:0000256" key="5">
    <source>
        <dbReference type="ARBA" id="ARBA00022490"/>
    </source>
</evidence>
<dbReference type="GO" id="GO:0005829">
    <property type="term" value="C:cytosol"/>
    <property type="evidence" value="ECO:0007669"/>
    <property type="project" value="TreeGrafter"/>
</dbReference>
<evidence type="ECO:0000256" key="9">
    <source>
        <dbReference type="ARBA" id="ARBA00022917"/>
    </source>
</evidence>
<name>A0A2M6XCD8_9BACT</name>
<dbReference type="InterPro" id="IPR036621">
    <property type="entry name" value="Anticodon-bd_dom_sf"/>
</dbReference>
<organism evidence="14 15">
    <name type="scientific">Candidatus Shapirobacteria bacterium CG08_land_8_20_14_0_20_39_18</name>
    <dbReference type="NCBI Taxonomy" id="1974883"/>
    <lineage>
        <taxon>Bacteria</taxon>
        <taxon>Candidatus Shapironibacteriota</taxon>
    </lineage>
</organism>
<dbReference type="Gene3D" id="3.30.930.10">
    <property type="entry name" value="Bira Bifunctional Protein, Domain 2"/>
    <property type="match status" value="1"/>
</dbReference>
<keyword evidence="9" id="KW-0648">Protein biosynthesis</keyword>
<dbReference type="Pfam" id="PF03129">
    <property type="entry name" value="HGTP_anticodon"/>
    <property type="match status" value="1"/>
</dbReference>
<dbReference type="Gene3D" id="3.40.50.800">
    <property type="entry name" value="Anticodon-binding domain"/>
    <property type="match status" value="1"/>
</dbReference>
<dbReference type="GO" id="GO:0004827">
    <property type="term" value="F:proline-tRNA ligase activity"/>
    <property type="evidence" value="ECO:0007669"/>
    <property type="project" value="UniProtKB-UniRule"/>
</dbReference>
<comment type="subcellular location">
    <subcellularLocation>
        <location evidence="1">Cytoplasm</location>
    </subcellularLocation>
</comment>
<evidence type="ECO:0000256" key="11">
    <source>
        <dbReference type="ARBA" id="ARBA00047671"/>
    </source>
</evidence>
<evidence type="ECO:0000256" key="3">
    <source>
        <dbReference type="ARBA" id="ARBA00012831"/>
    </source>
</evidence>
<dbReference type="InterPro" id="IPR050062">
    <property type="entry name" value="Pro-tRNA_synthetase"/>
</dbReference>
<sequence>MRYSQLFGKTLRQVPKEAEAISHQLLTRGGFIDRQLTAGVYSLLPLGWRVYKKIENIIREEMNAIGGQELFLPALQPKELWLRSNRWDNMDPPLFKFKDRHEKELTIAPTHEEVITDLASRMINSYRDLPLAIYQIQNKFRNEMRVNGGLLRVREFMMKDLYSFHSSVEDLDQYYLEVIDAYKNIFSRCGFHAKIVESSSGTIGGDQSNEFQMICETGEDTIVCCKTCDWAANVEKSNPERCPKCGSDIERVHSIENGHAFKLGTKYAESMGAFFTDESGHRKPLIMGCYGIGLGRLMATVVEEYHDEKGILWPQNIAPYLVDLVDLGLKERGGEIYNTLTRFGAEVLWDDRDVTAGNKFADADLIGLPIRLVVSEKSGDLVEIKRRDEQQTELLDIEQIVTRLQAMK</sequence>
<keyword evidence="8" id="KW-0067">ATP-binding</keyword>
<keyword evidence="7" id="KW-0547">Nucleotide-binding</keyword>
<accession>A0A2M6XCD8</accession>
<evidence type="ECO:0000256" key="2">
    <source>
        <dbReference type="ARBA" id="ARBA00011738"/>
    </source>
</evidence>
<dbReference type="Pfam" id="PF00587">
    <property type="entry name" value="tRNA-synt_2b"/>
    <property type="match status" value="1"/>
</dbReference>
<dbReference type="SUPFAM" id="SSF52954">
    <property type="entry name" value="Class II aaRS ABD-related"/>
    <property type="match status" value="1"/>
</dbReference>
<protein>
    <recommendedName>
        <fullName evidence="4 12">Proline--tRNA ligase</fullName>
        <ecNumber evidence="3 12">6.1.1.15</ecNumber>
    </recommendedName>
</protein>
<proteinExistence type="predicted"/>
<comment type="catalytic activity">
    <reaction evidence="11">
        <text>tRNA(Pro) + L-proline + ATP = L-prolyl-tRNA(Pro) + AMP + diphosphate</text>
        <dbReference type="Rhea" id="RHEA:14305"/>
        <dbReference type="Rhea" id="RHEA-COMP:9700"/>
        <dbReference type="Rhea" id="RHEA-COMP:9702"/>
        <dbReference type="ChEBI" id="CHEBI:30616"/>
        <dbReference type="ChEBI" id="CHEBI:33019"/>
        <dbReference type="ChEBI" id="CHEBI:60039"/>
        <dbReference type="ChEBI" id="CHEBI:78442"/>
        <dbReference type="ChEBI" id="CHEBI:78532"/>
        <dbReference type="ChEBI" id="CHEBI:456215"/>
        <dbReference type="EC" id="6.1.1.15"/>
    </reaction>
</comment>
<evidence type="ECO:0000256" key="7">
    <source>
        <dbReference type="ARBA" id="ARBA00022741"/>
    </source>
</evidence>
<feature type="domain" description="Aminoacyl-transfer RNA synthetases class-II family profile" evidence="13">
    <location>
        <begin position="39"/>
        <end position="314"/>
    </location>
</feature>
<keyword evidence="5" id="KW-0963">Cytoplasm</keyword>
<dbReference type="GO" id="GO:0006433">
    <property type="term" value="P:prolyl-tRNA aminoacylation"/>
    <property type="evidence" value="ECO:0007669"/>
    <property type="project" value="UniProtKB-UniRule"/>
</dbReference>
<comment type="subunit">
    <text evidence="2">Homodimer.</text>
</comment>
<dbReference type="NCBIfam" id="TIGR00409">
    <property type="entry name" value="proS_fam_II"/>
    <property type="match status" value="1"/>
</dbReference>
<comment type="caution">
    <text evidence="14">The sequence shown here is derived from an EMBL/GenBank/DDBJ whole genome shotgun (WGS) entry which is preliminary data.</text>
</comment>
<dbReference type="InterPro" id="IPR045864">
    <property type="entry name" value="aa-tRNA-synth_II/BPL/LPL"/>
</dbReference>
<dbReference type="GO" id="GO:0005524">
    <property type="term" value="F:ATP binding"/>
    <property type="evidence" value="ECO:0007669"/>
    <property type="project" value="UniProtKB-KW"/>
</dbReference>
<keyword evidence="10" id="KW-0030">Aminoacyl-tRNA synthetase</keyword>
<evidence type="ECO:0000256" key="8">
    <source>
        <dbReference type="ARBA" id="ARBA00022840"/>
    </source>
</evidence>
<evidence type="ECO:0000256" key="1">
    <source>
        <dbReference type="ARBA" id="ARBA00004496"/>
    </source>
</evidence>
<dbReference type="SUPFAM" id="SSF55681">
    <property type="entry name" value="Class II aaRS and biotin synthetases"/>
    <property type="match status" value="1"/>
</dbReference>
<evidence type="ECO:0000256" key="12">
    <source>
        <dbReference type="NCBIfam" id="TIGR00409"/>
    </source>
</evidence>
<dbReference type="EMBL" id="PEYO01000019">
    <property type="protein sequence ID" value="PIU03287.1"/>
    <property type="molecule type" value="Genomic_DNA"/>
</dbReference>
<dbReference type="InterPro" id="IPR006195">
    <property type="entry name" value="aa-tRNA-synth_II"/>
</dbReference>
<dbReference type="AlphaFoldDB" id="A0A2M6XCD8"/>
<dbReference type="InterPro" id="IPR004154">
    <property type="entry name" value="Anticodon-bd"/>
</dbReference>
<dbReference type="InterPro" id="IPR044140">
    <property type="entry name" value="ProRS_anticodon_short"/>
</dbReference>
<dbReference type="CDD" id="cd00779">
    <property type="entry name" value="ProRS_core_prok"/>
    <property type="match status" value="1"/>
</dbReference>
<evidence type="ECO:0000313" key="14">
    <source>
        <dbReference type="EMBL" id="PIU03287.1"/>
    </source>
</evidence>
<dbReference type="PANTHER" id="PTHR42753">
    <property type="entry name" value="MITOCHONDRIAL RIBOSOME PROTEIN L39/PROLYL-TRNA LIGASE FAMILY MEMBER"/>
    <property type="match status" value="1"/>
</dbReference>
<dbReference type="InterPro" id="IPR002316">
    <property type="entry name" value="Pro-tRNA-ligase_IIa"/>
</dbReference>
<dbReference type="PROSITE" id="PS50862">
    <property type="entry name" value="AA_TRNA_LIGASE_II"/>
    <property type="match status" value="1"/>
</dbReference>
<evidence type="ECO:0000256" key="6">
    <source>
        <dbReference type="ARBA" id="ARBA00022598"/>
    </source>
</evidence>
<gene>
    <name evidence="14" type="primary">proS</name>
    <name evidence="14" type="ORF">COT44_04130</name>
</gene>
<dbReference type="PANTHER" id="PTHR42753:SF2">
    <property type="entry name" value="PROLINE--TRNA LIGASE"/>
    <property type="match status" value="1"/>
</dbReference>
<evidence type="ECO:0000256" key="4">
    <source>
        <dbReference type="ARBA" id="ARBA00019110"/>
    </source>
</evidence>